<dbReference type="EMBL" id="BSDD01000001">
    <property type="protein sequence ID" value="GLH69184.1"/>
    <property type="molecule type" value="Genomic_DNA"/>
</dbReference>
<reference evidence="3 4" key="1">
    <citation type="journal article" date="2023" name="Antonie Van Leeuwenhoek">
        <title>Mesoterricola silvestris gen. nov., sp. nov., Mesoterricola sediminis sp. nov., Geothrix oryzae sp. nov., Geothrix edaphica sp. nov., Geothrix rubra sp. nov., and Geothrix limicola sp. nov., six novel members of Acidobacteriota isolated from soils.</title>
        <authorList>
            <person name="Itoh H."/>
            <person name="Sugisawa Y."/>
            <person name="Mise K."/>
            <person name="Xu Z."/>
            <person name="Kuniyasu M."/>
            <person name="Ushijima N."/>
            <person name="Kawano K."/>
            <person name="Kobayashi E."/>
            <person name="Shiratori Y."/>
            <person name="Masuda Y."/>
            <person name="Senoo K."/>
        </authorList>
    </citation>
    <scope>NUCLEOTIDE SEQUENCE [LARGE SCALE GENOMIC DNA]</scope>
    <source>
        <strain evidence="3 4">Red803</strain>
    </source>
</reference>
<gene>
    <name evidence="3" type="ORF">GETHPA_07170</name>
</gene>
<evidence type="ECO:0000259" key="2">
    <source>
        <dbReference type="Pfam" id="PF13478"/>
    </source>
</evidence>
<dbReference type="Pfam" id="PF13478">
    <property type="entry name" value="XdhC_C"/>
    <property type="match status" value="1"/>
</dbReference>
<dbReference type="InterPro" id="IPR052698">
    <property type="entry name" value="MoCofactor_Util/Proc"/>
</dbReference>
<dbReference type="InterPro" id="IPR003777">
    <property type="entry name" value="XdhC_CoxI"/>
</dbReference>
<keyword evidence="4" id="KW-1185">Reference proteome</keyword>
<evidence type="ECO:0000313" key="4">
    <source>
        <dbReference type="Proteomes" id="UP001165089"/>
    </source>
</evidence>
<accession>A0ABQ5Q3X6</accession>
<protein>
    <submittedName>
        <fullName evidence="3">Xanthine dehydrogenase</fullName>
    </submittedName>
</protein>
<proteinExistence type="predicted"/>
<feature type="domain" description="XdhC Rossmann" evidence="2">
    <location>
        <begin position="166"/>
        <end position="306"/>
    </location>
</feature>
<comment type="caution">
    <text evidence="3">The sequence shown here is derived from an EMBL/GenBank/DDBJ whole genome shotgun (WGS) entry which is preliminary data.</text>
</comment>
<dbReference type="RefSeq" id="WP_285723012.1">
    <property type="nucleotide sequence ID" value="NZ_BSDD01000001.1"/>
</dbReference>
<dbReference type="PANTHER" id="PTHR30388">
    <property type="entry name" value="ALDEHYDE OXIDOREDUCTASE MOLYBDENUM COFACTOR ASSEMBLY PROTEIN"/>
    <property type="match status" value="1"/>
</dbReference>
<evidence type="ECO:0000259" key="1">
    <source>
        <dbReference type="Pfam" id="PF02625"/>
    </source>
</evidence>
<dbReference type="InterPro" id="IPR027051">
    <property type="entry name" value="XdhC_Rossmann_dom"/>
</dbReference>
<name>A0ABQ5Q3X6_9BACT</name>
<organism evidence="3 4">
    <name type="scientific">Geothrix rubra</name>
    <dbReference type="NCBI Taxonomy" id="2927977"/>
    <lineage>
        <taxon>Bacteria</taxon>
        <taxon>Pseudomonadati</taxon>
        <taxon>Acidobacteriota</taxon>
        <taxon>Holophagae</taxon>
        <taxon>Holophagales</taxon>
        <taxon>Holophagaceae</taxon>
        <taxon>Geothrix</taxon>
    </lineage>
</organism>
<dbReference type="PANTHER" id="PTHR30388:SF6">
    <property type="entry name" value="XANTHINE DEHYDROGENASE SUBUNIT A-RELATED"/>
    <property type="match status" value="1"/>
</dbReference>
<dbReference type="Pfam" id="PF02625">
    <property type="entry name" value="XdhC_CoxI"/>
    <property type="match status" value="1"/>
</dbReference>
<dbReference type="Gene3D" id="3.40.50.720">
    <property type="entry name" value="NAD(P)-binding Rossmann-like Domain"/>
    <property type="match status" value="1"/>
</dbReference>
<sequence>MTKELQDILRIVRRGPGPFALATLVGVDGASYRRPGARLLTDGRSLLRGSLSGGCLEGEILARGQDVLASGRPRLVRYDLRGDADLVWGSGSGCEGMLDILVEPVTGFPAWMAWIEEAWSNRKGLRIRTDLSQEKLGMRSIPGYPGASAPGRREECFEDFVAPIALWILGAGDDSRPLVRLAKELGWTVGLVDHRPAFARPERFPEADAVLAGHPTATIPGLPLDDRSAVVLMTHHYLKDLEALRHLLPSGAGYLGLMGSRSRGAKLLAELASEGIRPDSRFHTPVGLDLGAQDPETIALAILAEVQAALAGRSAASLRGQLTPVATP</sequence>
<dbReference type="Proteomes" id="UP001165089">
    <property type="component" value="Unassembled WGS sequence"/>
</dbReference>
<evidence type="ECO:0000313" key="3">
    <source>
        <dbReference type="EMBL" id="GLH69184.1"/>
    </source>
</evidence>
<feature type="domain" description="XdhC- CoxI" evidence="1">
    <location>
        <begin position="17"/>
        <end position="79"/>
    </location>
</feature>